<feature type="domain" description="DUF3644" evidence="1">
    <location>
        <begin position="11"/>
        <end position="193"/>
    </location>
</feature>
<dbReference type="AlphaFoldDB" id="A0A917PGC7"/>
<keyword evidence="3" id="KW-1185">Reference proteome</keyword>
<dbReference type="RefSeq" id="WP_188742687.1">
    <property type="nucleotide sequence ID" value="NZ_BAABFW010000015.1"/>
</dbReference>
<dbReference type="Proteomes" id="UP000636956">
    <property type="component" value="Unassembled WGS sequence"/>
</dbReference>
<protein>
    <recommendedName>
        <fullName evidence="1">DUF3644 domain-containing protein</fullName>
    </recommendedName>
</protein>
<accession>A0A917PGC7</accession>
<dbReference type="EMBL" id="BMMD01000006">
    <property type="protein sequence ID" value="GGJ76636.1"/>
    <property type="molecule type" value="Genomic_DNA"/>
</dbReference>
<dbReference type="InterPro" id="IPR022104">
    <property type="entry name" value="DUF3644"/>
</dbReference>
<evidence type="ECO:0000313" key="2">
    <source>
        <dbReference type="EMBL" id="GGJ76636.1"/>
    </source>
</evidence>
<comment type="caution">
    <text evidence="2">The sequence shown here is derived from an EMBL/GenBank/DDBJ whole genome shotgun (WGS) entry which is preliminary data.</text>
</comment>
<name>A0A917PGC7_9MICO</name>
<sequence>MGRPPSWRRVVLASQGEAAVAVRLYNEPTFPRALEAFVVHMHLAWLYLLQAEFVRDKVDFRFPDPHHKGWFEKVDGEHKTWDLSKSVRQRWPDGGAVRTNLEFFIQLRNRVEHRHAGADESMFEAVAGKSHAFLLNYEEELTQQFGNEFSMAKVLRFPVFIGTFTEPAEEALTRLQKTLPADLHRFLAEFDAGLSDDIRRDSHYNLRLRVLLEASASKADMAIQFDRYEDLTDDQRATIDQLGQSGRVIVRQQDRPVSNQNLHKPSSVIAEVADQIPFVFNSYDFSQAWKKGKVRPESGATNPKRTKADFCVYDTLHRDYGYTDAYVAYLVRKCSTAEGFRAVVGREPRPRVQTE</sequence>
<evidence type="ECO:0000313" key="3">
    <source>
        <dbReference type="Proteomes" id="UP000636956"/>
    </source>
</evidence>
<reference evidence="2" key="2">
    <citation type="submission" date="2020-09" db="EMBL/GenBank/DDBJ databases">
        <authorList>
            <person name="Sun Q."/>
            <person name="Zhou Y."/>
        </authorList>
    </citation>
    <scope>NUCLEOTIDE SEQUENCE</scope>
    <source>
        <strain evidence="2">CGMCC 1.8984</strain>
    </source>
</reference>
<evidence type="ECO:0000259" key="1">
    <source>
        <dbReference type="Pfam" id="PF12358"/>
    </source>
</evidence>
<reference evidence="2" key="1">
    <citation type="journal article" date="2014" name="Int. J. Syst. Evol. Microbiol.">
        <title>Complete genome sequence of Corynebacterium casei LMG S-19264T (=DSM 44701T), isolated from a smear-ripened cheese.</title>
        <authorList>
            <consortium name="US DOE Joint Genome Institute (JGI-PGF)"/>
            <person name="Walter F."/>
            <person name="Albersmeier A."/>
            <person name="Kalinowski J."/>
            <person name="Ruckert C."/>
        </authorList>
    </citation>
    <scope>NUCLEOTIDE SEQUENCE</scope>
    <source>
        <strain evidence="2">CGMCC 1.8984</strain>
    </source>
</reference>
<proteinExistence type="predicted"/>
<gene>
    <name evidence="2" type="ORF">GCM10011372_13580</name>
</gene>
<organism evidence="2 3">
    <name type="scientific">Agromyces bauzanensis</name>
    <dbReference type="NCBI Taxonomy" id="1308924"/>
    <lineage>
        <taxon>Bacteria</taxon>
        <taxon>Bacillati</taxon>
        <taxon>Actinomycetota</taxon>
        <taxon>Actinomycetes</taxon>
        <taxon>Micrococcales</taxon>
        <taxon>Microbacteriaceae</taxon>
        <taxon>Agromyces</taxon>
    </lineage>
</organism>
<dbReference type="Pfam" id="PF12358">
    <property type="entry name" value="DUF3644"/>
    <property type="match status" value="1"/>
</dbReference>